<dbReference type="SUPFAM" id="SSF52540">
    <property type="entry name" value="P-loop containing nucleoside triphosphate hydrolases"/>
    <property type="match status" value="1"/>
</dbReference>
<dbReference type="AlphaFoldDB" id="A0A445N436"/>
<dbReference type="Gene3D" id="3.40.50.300">
    <property type="entry name" value="P-loop containing nucleotide triphosphate hydrolases"/>
    <property type="match status" value="1"/>
</dbReference>
<dbReference type="Pfam" id="PF03567">
    <property type="entry name" value="Sulfotransfer_2"/>
    <property type="match status" value="1"/>
</dbReference>
<gene>
    <name evidence="1" type="ORF">PITCH_A960007</name>
</gene>
<sequence>MIISYKYKFIFIKTQKTAGTSIEVYLSKHCGKNDILTPINPHVAPHLARNYKAIWNPFPEIVENKGLRLKSTLKKVLKQNKFYNHIPARTIKNRISKKTWNDYFKFCVERNPWDKTLSHYYYINAKSGKNITFDQYLDGGKFCLNYPKYTDPNFNLMVNKVIEYGSLNVELTRIFKKLGVPFGGTLSVRAKSEYRKDRRPYQQIITKKQRQIIEKAFAKEIEMHGYKF</sequence>
<dbReference type="GO" id="GO:0016020">
    <property type="term" value="C:membrane"/>
    <property type="evidence" value="ECO:0007669"/>
    <property type="project" value="InterPro"/>
</dbReference>
<reference evidence="1" key="1">
    <citation type="submission" date="2018-01" db="EMBL/GenBank/DDBJ databases">
        <authorList>
            <person name="Regsiter A."/>
            <person name="William W."/>
        </authorList>
    </citation>
    <scope>NUCLEOTIDE SEQUENCE</scope>
    <source>
        <strain evidence="1">TRIP AH-1</strain>
    </source>
</reference>
<organism evidence="1">
    <name type="scientific">uncultured Desulfobacterium sp</name>
    <dbReference type="NCBI Taxonomy" id="201089"/>
    <lineage>
        <taxon>Bacteria</taxon>
        <taxon>Pseudomonadati</taxon>
        <taxon>Thermodesulfobacteriota</taxon>
        <taxon>Desulfobacteria</taxon>
        <taxon>Desulfobacterales</taxon>
        <taxon>Desulfobacteriaceae</taxon>
        <taxon>Desulfobacterium</taxon>
        <taxon>environmental samples</taxon>
    </lineage>
</organism>
<evidence type="ECO:0008006" key="2">
    <source>
        <dbReference type="Google" id="ProtNLM"/>
    </source>
</evidence>
<accession>A0A445N436</accession>
<name>A0A445N436_9BACT</name>
<dbReference type="GO" id="GO:0008146">
    <property type="term" value="F:sulfotransferase activity"/>
    <property type="evidence" value="ECO:0007669"/>
    <property type="project" value="InterPro"/>
</dbReference>
<dbReference type="InterPro" id="IPR005331">
    <property type="entry name" value="Sulfotransferase"/>
</dbReference>
<dbReference type="InterPro" id="IPR027417">
    <property type="entry name" value="P-loop_NTPase"/>
</dbReference>
<evidence type="ECO:0000313" key="1">
    <source>
        <dbReference type="EMBL" id="SPD76465.1"/>
    </source>
</evidence>
<proteinExistence type="predicted"/>
<protein>
    <recommendedName>
        <fullName evidence="2">Chondroitin 4-O-sulfotransferase</fullName>
    </recommendedName>
</protein>
<dbReference type="EMBL" id="OJIN01000243">
    <property type="protein sequence ID" value="SPD76465.1"/>
    <property type="molecule type" value="Genomic_DNA"/>
</dbReference>